<dbReference type="PANTHER" id="PTHR46957:SF11">
    <property type="entry name" value="PROTEIN-TYROSINE-PHOSPHATASE"/>
    <property type="match status" value="1"/>
</dbReference>
<evidence type="ECO:0000256" key="22">
    <source>
        <dbReference type="ARBA" id="ARBA00023180"/>
    </source>
</evidence>
<dbReference type="SMART" id="SM00404">
    <property type="entry name" value="PTPc_motif"/>
    <property type="match status" value="2"/>
</dbReference>
<keyword evidence="24" id="KW-0393">Immunoglobulin domain</keyword>
<dbReference type="Pfam" id="PF07679">
    <property type="entry name" value="I-set"/>
    <property type="match status" value="1"/>
</dbReference>
<dbReference type="InterPro" id="IPR016130">
    <property type="entry name" value="Tyr_Pase_AS"/>
</dbReference>
<reference evidence="37" key="1">
    <citation type="submission" date="2025-08" db="UniProtKB">
        <authorList>
            <consortium name="RefSeq"/>
        </authorList>
    </citation>
    <scope>IDENTIFICATION</scope>
    <source>
        <tissue evidence="37">Muscle</tissue>
    </source>
</reference>
<dbReference type="InterPro" id="IPR003599">
    <property type="entry name" value="Ig_sub"/>
</dbReference>
<evidence type="ECO:0000256" key="1">
    <source>
        <dbReference type="ARBA" id="ARBA00004251"/>
    </source>
</evidence>
<keyword evidence="16" id="KW-0904">Protein phosphatase</keyword>
<dbReference type="InterPro" id="IPR045905">
    <property type="entry name" value="R-PTP-delta_cat"/>
</dbReference>
<feature type="domain" description="Ig-like" evidence="35">
    <location>
        <begin position="33"/>
        <end position="124"/>
    </location>
</feature>
<dbReference type="FunFam" id="2.60.40.10:FF:000015">
    <property type="entry name" value="receptor-type tyrosine-protein phosphatase delta isoform X2"/>
    <property type="match status" value="1"/>
</dbReference>
<evidence type="ECO:0000256" key="14">
    <source>
        <dbReference type="ARBA" id="ARBA00022801"/>
    </source>
</evidence>
<evidence type="ECO:0000256" key="17">
    <source>
        <dbReference type="ARBA" id="ARBA00022989"/>
    </source>
</evidence>
<feature type="domain" description="Fibronectin type-III" evidence="36">
    <location>
        <begin position="430"/>
        <end position="526"/>
    </location>
</feature>
<evidence type="ECO:0000256" key="3">
    <source>
        <dbReference type="ARBA" id="ARBA00004484"/>
    </source>
</evidence>
<keyword evidence="20" id="KW-1015">Disulfide bond</keyword>
<feature type="domain" description="Fibronectin type-III" evidence="36">
    <location>
        <begin position="335"/>
        <end position="425"/>
    </location>
</feature>
<keyword evidence="9" id="KW-0771">Synaptosome</keyword>
<feature type="domain" description="Ig-like" evidence="35">
    <location>
        <begin position="136"/>
        <end position="234"/>
    </location>
</feature>
<keyword evidence="14" id="KW-0378">Hydrolase</keyword>
<organism evidence="37">
    <name type="scientific">Cyprinus carpio</name>
    <name type="common">Common carp</name>
    <dbReference type="NCBI Taxonomy" id="7962"/>
    <lineage>
        <taxon>Eukaryota</taxon>
        <taxon>Metazoa</taxon>
        <taxon>Chordata</taxon>
        <taxon>Craniata</taxon>
        <taxon>Vertebrata</taxon>
        <taxon>Euteleostomi</taxon>
        <taxon>Actinopterygii</taxon>
        <taxon>Neopterygii</taxon>
        <taxon>Teleostei</taxon>
        <taxon>Ostariophysi</taxon>
        <taxon>Cypriniformes</taxon>
        <taxon>Cyprinidae</taxon>
        <taxon>Cyprininae</taxon>
        <taxon>Cyprinus</taxon>
    </lineage>
</organism>
<dbReference type="InterPro" id="IPR050713">
    <property type="entry name" value="RTP_Phos/Ushers"/>
</dbReference>
<evidence type="ECO:0000256" key="12">
    <source>
        <dbReference type="ARBA" id="ARBA00022729"/>
    </source>
</evidence>
<comment type="subcellular location">
    <subcellularLocation>
        <location evidence="1">Cell membrane</location>
        <topology evidence="1">Single-pass type I membrane protein</topology>
    </subcellularLocation>
    <subcellularLocation>
        <location evidence="4">Cell projection</location>
        <location evidence="4">Axon</location>
    </subcellularLocation>
    <subcellularLocation>
        <location evidence="5">Cell projection</location>
        <location evidence="5">Growth cone</location>
    </subcellularLocation>
    <subcellularLocation>
        <location evidence="2">Cytoplasmic vesicle</location>
        <location evidence="2">Secretory vesicle</location>
        <location evidence="2">Synaptic vesicle membrane</location>
    </subcellularLocation>
    <subcellularLocation>
        <location evidence="3">Perikaryon</location>
    </subcellularLocation>
    <subcellularLocation>
        <location evidence="27">Postsynaptic density</location>
    </subcellularLocation>
    <subcellularLocation>
        <location evidence="26">Synapse</location>
        <location evidence="26">Synaptosome</location>
    </subcellularLocation>
</comment>
<evidence type="ECO:0000256" key="20">
    <source>
        <dbReference type="ARBA" id="ARBA00023157"/>
    </source>
</evidence>
<dbReference type="Pfam" id="PF13927">
    <property type="entry name" value="Ig_3"/>
    <property type="match status" value="2"/>
</dbReference>
<feature type="domain" description="Tyrosine-protein phosphatase" evidence="33">
    <location>
        <begin position="1575"/>
        <end position="1834"/>
    </location>
</feature>
<accession>A0A9R0A5M6</accession>
<dbReference type="GO" id="GO:0014069">
    <property type="term" value="C:postsynaptic density"/>
    <property type="evidence" value="ECO:0007669"/>
    <property type="project" value="UniProtKB-SubCell"/>
</dbReference>
<gene>
    <name evidence="37" type="primary">LOC109099286</name>
</gene>
<dbReference type="Pfam" id="PF00041">
    <property type="entry name" value="fn3"/>
    <property type="match status" value="6"/>
</dbReference>
<dbReference type="FunFam" id="3.90.190.10:FF:000002">
    <property type="entry name" value="receptor-type tyrosine-protein phosphatase delta isoform X2"/>
    <property type="match status" value="1"/>
</dbReference>
<evidence type="ECO:0000256" key="25">
    <source>
        <dbReference type="ARBA" id="ARBA00023329"/>
    </source>
</evidence>
<feature type="domain" description="Fibronectin type-III" evidence="36">
    <location>
        <begin position="528"/>
        <end position="621"/>
    </location>
</feature>
<keyword evidence="8" id="KW-1003">Cell membrane</keyword>
<sequence length="1843" mass="206870">MPVPSVRVALPSVRHCLLLLTACALLSSAESPPKFLRTPNDQTGVQGGVASFICQASGDPRPKIVWNKKGKRVSNQRFEVVIEFDDGSGSVLRIQPLRTPRDEAIYECVASNSVGETSATTRLTVLREDQLPPGFPTIDMGPQLKVVERTRTATMLCAASGNPDPDISWFKDFLPVNTSNNNGRIKQLRSESFGGTPIRGALQIEQSEESDQGKYECVATNNDGTRYSAPANLYVRELREVRRVPPRFSIPPTDNEIMPGGSVNITCVAVGSPMPYVKWMLGSEDLTPEDDMPIGRNVLELTDVRQSANYTCVAMSTLGVIEAVAQITVKALPKPPGVPQVTERTATSITLTWDSGNPEPVSYYIIQHKPKNSEDSFKEIDGVATTRYSVGGLSPYSDYQFRVVAVNNIGRGPPSESIEAKTAEQAPSTAPRQVRGRMLSATTAIIHWDEPEEANGQITGYRVYYTTDPSQHVNQWEKQIVRTSNFLTIPGLTPNKTYYIKVLAFTSVGDGPLSSDLQIIAKTGVPSQPTDFKGEAKSETSILLSWNPPTQTGQDNQIIGYELLYKKGDDKEEKRVSFEPTTTYLLKDLKPFTTYTFQLAARSKHGIGAYTNEISAETPQTLPSGPPRKVEVEAVNSSCVKVLWRSPVPSRQHGQIRGYQVHYVRMVNGEPVGHPVIKDMLIDDAQWEYDDSAEHELILTDLHAETMYSVTVAAYTTKGDGARSKPKLVTTTGAVPEKPRLMVSPTNMGTALLQWHPPTNTYGPLQGYRLRFGRKDVEPLTVIEFSERENHYTTKEIHKGASYTFRLSARNRVGFGEETVKEITTPEDTPAGYPQGIVAESSTTTTIQVSWQPVALAERNGAVIKYALQYKDINSPRSPSELFITAPESTVTLDGLKADTTYDIKMCAFTSKGPGPYSPSVQFRTQPINQAVFAKNFHVRAAMKTSVLLTWEIPENYNPAQPFTILYDNGQSVEVDGKLTQKLITNLQPETQYSFLLTNRGNSAGGLQHRVSTMTAPDILRTKPYLIGKTSSDGTVTVELPTVQTAEKVKGYYIVVVPLKKQRPGKFIKPWDSPDEMNLEELLREINRTSRALRFRRQMEPKPYIAAYFHELPTEFTLGDAKMYGDFENKQLLNGQEYVFFVLAVLEISDNMLYAASPYSDPVMFADIDPQPIIDEEEGLIWVVGPVLAVIFIICIVIAILLYKSQPDRKRAESEARKGSLPSGKEMPSHHPTDPVELRRLNFQTPGSATSVYPSNLHLSRMASHPPIPVMELADHIERLKANDNLKFSQEYESVDPGQQFTWEHSNLEVNKPKNRYANVIAYDHSRVLLSAIDGIPGSDYINANYIDGYRKQNAYIATQGALPETFGDFWRMIWEQRSANIVMMTKLEERSRVKCDQYWPNRGTETYGLIQVTLLDTVELATYCVRTFALYKNGSSEKREVRQFQFTAWPDHGVPEHPTPFLAFLRRVKSCNPPDAGPMVVHCSAGVGRTGCFIVIDAMLERIKHEKTVDIYGHVTLMRAQRNYMVQTEDQYVFIHDALQEAVTCGTTEVPARNLYAYIQKLTQIESGENVTGMELEFKRLANTKAHTSRFISANLPCNKFKNRLVNIMPYESTRVCLQPIRGVEGSDYINASFIDGYRQQKAYIATQGPLAETTEDFWRMLWEHNSTIVVMLTKLREMGREKCHQYWPAERSARYQYFVVDPMAEYNMPQYILREFKVTDARDGQSRTVRQFQFTDWPEQGVPKSGEGFIDFIGQVHKTKEQFGQDGPISVHCSAGVGRTGVFITLSIVLERMRYEGVVDIFQTVKMLRTQRPAMVQTEDQYQFCYRAGLEYLGSFDHYAT</sequence>
<dbReference type="InterPro" id="IPR003598">
    <property type="entry name" value="Ig_sub2"/>
</dbReference>
<dbReference type="PANTHER" id="PTHR46957">
    <property type="entry name" value="CYTOKINE RECEPTOR"/>
    <property type="match status" value="1"/>
</dbReference>
<dbReference type="FunFam" id="2.60.40.10:FF:000144">
    <property type="entry name" value="receptor-type tyrosine-protein phosphatase delta isoform X1"/>
    <property type="match status" value="1"/>
</dbReference>
<dbReference type="FunFam" id="2.60.40.10:FF:000066">
    <property type="entry name" value="receptor-type tyrosine-protein phosphatase delta isoform X1"/>
    <property type="match status" value="1"/>
</dbReference>
<evidence type="ECO:0000313" key="37">
    <source>
        <dbReference type="RefSeq" id="XP_042584751.1"/>
    </source>
</evidence>
<dbReference type="GeneID" id="109099286"/>
<dbReference type="FunFam" id="2.60.40.10:FF:000027">
    <property type="entry name" value="receptor-type tyrosine-protein phosphatase delta isoform X1"/>
    <property type="match status" value="1"/>
</dbReference>
<comment type="similarity">
    <text evidence="6">Belongs to the protein-tyrosine phosphatase family. Receptor class 2A subfamily.</text>
</comment>
<keyword evidence="11 31" id="KW-0812">Transmembrane</keyword>
<dbReference type="FunFam" id="2.60.40.10:FF:000036">
    <property type="entry name" value="receptor-type tyrosine-protein phosphatase delta isoform X1"/>
    <property type="match status" value="1"/>
</dbReference>
<feature type="transmembrane region" description="Helical" evidence="31">
    <location>
        <begin position="1180"/>
        <end position="1203"/>
    </location>
</feature>
<dbReference type="SMR" id="A0A9R0A5M6"/>
<keyword evidence="13" id="KW-0677">Repeat</keyword>
<feature type="domain" description="Fibronectin type-III" evidence="36">
    <location>
        <begin position="833"/>
        <end position="928"/>
    </location>
</feature>
<dbReference type="CDD" id="cd05738">
    <property type="entry name" value="IgI_2_RPTP_IIa_LAR_like"/>
    <property type="match status" value="1"/>
</dbReference>
<evidence type="ECO:0000256" key="26">
    <source>
        <dbReference type="ARBA" id="ARBA00034102"/>
    </source>
</evidence>
<keyword evidence="21" id="KW-0675">Receptor</keyword>
<feature type="chain" id="PRO_5040237288" description="Receptor-type tyrosine-protein phosphatase S" evidence="32">
    <location>
        <begin position="30"/>
        <end position="1843"/>
    </location>
</feature>
<evidence type="ECO:0000256" key="30">
    <source>
        <dbReference type="SAM" id="MobiDB-lite"/>
    </source>
</evidence>
<evidence type="ECO:0000256" key="11">
    <source>
        <dbReference type="ARBA" id="ARBA00022692"/>
    </source>
</evidence>
<dbReference type="InterPro" id="IPR000387">
    <property type="entry name" value="Tyr_Pase_dom"/>
</dbReference>
<keyword evidence="17 31" id="KW-1133">Transmembrane helix</keyword>
<dbReference type="InterPro" id="IPR000242">
    <property type="entry name" value="PTP_cat"/>
</dbReference>
<dbReference type="GO" id="GO:0043204">
    <property type="term" value="C:perikaryon"/>
    <property type="evidence" value="ECO:0007669"/>
    <property type="project" value="UniProtKB-SubCell"/>
</dbReference>
<dbReference type="InterPro" id="IPR013098">
    <property type="entry name" value="Ig_I-set"/>
</dbReference>
<evidence type="ECO:0000256" key="18">
    <source>
        <dbReference type="ARBA" id="ARBA00023018"/>
    </source>
</evidence>
<dbReference type="CDD" id="cd14624">
    <property type="entry name" value="R-PTPc-D-1"/>
    <property type="match status" value="1"/>
</dbReference>
<dbReference type="PROSITE" id="PS50055">
    <property type="entry name" value="TYR_PHOSPHATASE_PTP"/>
    <property type="match status" value="2"/>
</dbReference>
<dbReference type="FunFam" id="2.60.40.10:FF:000068">
    <property type="entry name" value="receptor-type tyrosine-protein phosphatase delta isoform X1"/>
    <property type="match status" value="1"/>
</dbReference>
<dbReference type="InterPro" id="IPR003595">
    <property type="entry name" value="Tyr_Pase_cat"/>
</dbReference>
<evidence type="ECO:0000256" key="19">
    <source>
        <dbReference type="ARBA" id="ARBA00023136"/>
    </source>
</evidence>
<evidence type="ECO:0000256" key="21">
    <source>
        <dbReference type="ARBA" id="ARBA00023170"/>
    </source>
</evidence>
<evidence type="ECO:0000256" key="32">
    <source>
        <dbReference type="SAM" id="SignalP"/>
    </source>
</evidence>
<dbReference type="PROSITE" id="PS50835">
    <property type="entry name" value="IG_LIKE"/>
    <property type="match status" value="3"/>
</dbReference>
<evidence type="ECO:0000256" key="23">
    <source>
        <dbReference type="ARBA" id="ARBA00023273"/>
    </source>
</evidence>
<dbReference type="Proteomes" id="UP001155660">
    <property type="component" value="Chromosome B7"/>
</dbReference>
<evidence type="ECO:0000256" key="8">
    <source>
        <dbReference type="ARBA" id="ARBA00022475"/>
    </source>
</evidence>
<dbReference type="PROSITE" id="PS50056">
    <property type="entry name" value="TYR_PHOSPHATASE_2"/>
    <property type="match status" value="2"/>
</dbReference>
<keyword evidence="25" id="KW-0968">Cytoplasmic vesicle</keyword>
<dbReference type="GO" id="GO:0008201">
    <property type="term" value="F:heparin binding"/>
    <property type="evidence" value="ECO:0007669"/>
    <property type="project" value="UniProtKB-KW"/>
</dbReference>
<dbReference type="SMART" id="SM00408">
    <property type="entry name" value="IGc2"/>
    <property type="match status" value="3"/>
</dbReference>
<evidence type="ECO:0000259" key="36">
    <source>
        <dbReference type="PROSITE" id="PS50853"/>
    </source>
</evidence>
<evidence type="ECO:0000256" key="6">
    <source>
        <dbReference type="ARBA" id="ARBA00010504"/>
    </source>
</evidence>
<dbReference type="FunFam" id="3.90.190.10:FF:000001">
    <property type="entry name" value="Receptor-type tyrosine-protein phosphatase F isoform A"/>
    <property type="match status" value="1"/>
</dbReference>
<evidence type="ECO:0000256" key="29">
    <source>
        <dbReference type="ARBA" id="ARBA00073611"/>
    </source>
</evidence>
<evidence type="ECO:0000256" key="15">
    <source>
        <dbReference type="ARBA" id="ARBA00022889"/>
    </source>
</evidence>
<dbReference type="FunFam" id="2.60.40.10:FF:000023">
    <property type="entry name" value="receptor-type tyrosine-protein phosphatase delta isoform X2"/>
    <property type="match status" value="1"/>
</dbReference>
<comment type="catalytic activity">
    <reaction evidence="28">
        <text>O-phospho-L-tyrosyl-[protein] + H2O = L-tyrosyl-[protein] + phosphate</text>
        <dbReference type="Rhea" id="RHEA:10684"/>
        <dbReference type="Rhea" id="RHEA-COMP:10136"/>
        <dbReference type="Rhea" id="RHEA-COMP:20101"/>
        <dbReference type="ChEBI" id="CHEBI:15377"/>
        <dbReference type="ChEBI" id="CHEBI:43474"/>
        <dbReference type="ChEBI" id="CHEBI:46858"/>
        <dbReference type="ChEBI" id="CHEBI:61978"/>
        <dbReference type="EC" id="3.1.3.48"/>
    </reaction>
</comment>
<dbReference type="GO" id="GO:0030426">
    <property type="term" value="C:growth cone"/>
    <property type="evidence" value="ECO:0007669"/>
    <property type="project" value="UniProtKB-SubCell"/>
</dbReference>
<evidence type="ECO:0000256" key="13">
    <source>
        <dbReference type="ARBA" id="ARBA00022737"/>
    </source>
</evidence>
<dbReference type="GO" id="GO:0004725">
    <property type="term" value="F:protein tyrosine phosphatase activity"/>
    <property type="evidence" value="ECO:0007669"/>
    <property type="project" value="UniProtKB-EC"/>
</dbReference>
<evidence type="ECO:0000256" key="9">
    <source>
        <dbReference type="ARBA" id="ARBA00022599"/>
    </source>
</evidence>
<dbReference type="GO" id="GO:0050808">
    <property type="term" value="P:synapse organization"/>
    <property type="evidence" value="ECO:0007669"/>
    <property type="project" value="UniProtKB-ARBA"/>
</dbReference>
<dbReference type="GO" id="GO:0007155">
    <property type="term" value="P:cell adhesion"/>
    <property type="evidence" value="ECO:0007669"/>
    <property type="project" value="UniProtKB-KW"/>
</dbReference>
<dbReference type="CDD" id="cd14628">
    <property type="entry name" value="R-PTP-D-2"/>
    <property type="match status" value="1"/>
</dbReference>
<feature type="domain" description="Tyrosine specific protein phosphatases" evidence="34">
    <location>
        <begin position="1463"/>
        <end position="1534"/>
    </location>
</feature>
<evidence type="ECO:0000256" key="2">
    <source>
        <dbReference type="ARBA" id="ARBA00004432"/>
    </source>
</evidence>
<keyword evidence="19 31" id="KW-0472">Membrane</keyword>
<evidence type="ECO:0000259" key="34">
    <source>
        <dbReference type="PROSITE" id="PS50056"/>
    </source>
</evidence>
<dbReference type="FunFam" id="2.60.40.10:FF:000128">
    <property type="entry name" value="receptor-type tyrosine-protein phosphatase delta isoform X2"/>
    <property type="match status" value="1"/>
</dbReference>
<dbReference type="FunFam" id="2.60.40.10:FF:000010">
    <property type="entry name" value="receptor-type tyrosine-protein phosphatase delta isoform X1"/>
    <property type="match status" value="1"/>
</dbReference>
<feature type="domain" description="Fibronectin type-III" evidence="36">
    <location>
        <begin position="735"/>
        <end position="832"/>
    </location>
</feature>
<feature type="domain" description="Tyrosine specific protein phosphatases" evidence="34">
    <location>
        <begin position="1752"/>
        <end position="1825"/>
    </location>
</feature>
<feature type="domain" description="Fibronectin type-III" evidence="36">
    <location>
        <begin position="933"/>
        <end position="1019"/>
    </location>
</feature>
<feature type="domain" description="Tyrosine-protein phosphatase" evidence="33">
    <location>
        <begin position="1288"/>
        <end position="1543"/>
    </location>
</feature>
<keyword evidence="15" id="KW-0130">Cell adhesion</keyword>
<dbReference type="InterPro" id="IPR007110">
    <property type="entry name" value="Ig-like_dom"/>
</dbReference>
<evidence type="ECO:0000256" key="16">
    <source>
        <dbReference type="ARBA" id="ARBA00022912"/>
    </source>
</evidence>
<dbReference type="RefSeq" id="XP_042584751.1">
    <property type="nucleotide sequence ID" value="XM_042728817.1"/>
</dbReference>
<feature type="domain" description="Fibronectin type-III" evidence="36">
    <location>
        <begin position="626"/>
        <end position="734"/>
    </location>
</feature>
<name>A0A9R0A5M6_CYPCA</name>
<keyword evidence="12 32" id="KW-0732">Signal</keyword>
<evidence type="ECO:0000256" key="24">
    <source>
        <dbReference type="ARBA" id="ARBA00023319"/>
    </source>
</evidence>
<evidence type="ECO:0000256" key="31">
    <source>
        <dbReference type="SAM" id="Phobius"/>
    </source>
</evidence>
<evidence type="ECO:0000256" key="4">
    <source>
        <dbReference type="ARBA" id="ARBA00004489"/>
    </source>
</evidence>
<dbReference type="GO" id="GO:0030672">
    <property type="term" value="C:synaptic vesicle membrane"/>
    <property type="evidence" value="ECO:0007669"/>
    <property type="project" value="UniProtKB-SubCell"/>
</dbReference>
<dbReference type="SMART" id="SM00409">
    <property type="entry name" value="IG"/>
    <property type="match status" value="3"/>
</dbReference>
<feature type="domain" description="Ig-like" evidence="35">
    <location>
        <begin position="246"/>
        <end position="328"/>
    </location>
</feature>
<evidence type="ECO:0000256" key="7">
    <source>
        <dbReference type="ARBA" id="ARBA00013064"/>
    </source>
</evidence>
<keyword evidence="18" id="KW-0770">Synapse</keyword>
<protein>
    <recommendedName>
        <fullName evidence="29">Receptor-type tyrosine-protein phosphatase S</fullName>
        <ecNumber evidence="7">3.1.3.48</ecNumber>
    </recommendedName>
</protein>
<dbReference type="PROSITE" id="PS00383">
    <property type="entry name" value="TYR_PHOSPHATASE_1"/>
    <property type="match status" value="2"/>
</dbReference>
<dbReference type="GO" id="GO:0005886">
    <property type="term" value="C:plasma membrane"/>
    <property type="evidence" value="ECO:0007669"/>
    <property type="project" value="UniProtKB-SubCell"/>
</dbReference>
<dbReference type="FunFam" id="2.60.40.10:FF:000082">
    <property type="entry name" value="receptor-type tyrosine-protein phosphatase delta isoform X2"/>
    <property type="match status" value="1"/>
</dbReference>
<dbReference type="SMART" id="SM00060">
    <property type="entry name" value="FN3"/>
    <property type="match status" value="7"/>
</dbReference>
<evidence type="ECO:0000256" key="27">
    <source>
        <dbReference type="ARBA" id="ARBA00034105"/>
    </source>
</evidence>
<evidence type="ECO:0000256" key="5">
    <source>
        <dbReference type="ARBA" id="ARBA00004624"/>
    </source>
</evidence>
<dbReference type="InterPro" id="IPR003961">
    <property type="entry name" value="FN3_dom"/>
</dbReference>
<keyword evidence="23" id="KW-0966">Cell projection</keyword>
<dbReference type="SMART" id="SM00194">
    <property type="entry name" value="PTPc"/>
    <property type="match status" value="2"/>
</dbReference>
<evidence type="ECO:0000256" key="10">
    <source>
        <dbReference type="ARBA" id="ARBA00022674"/>
    </source>
</evidence>
<evidence type="ECO:0000256" key="28">
    <source>
        <dbReference type="ARBA" id="ARBA00051722"/>
    </source>
</evidence>
<dbReference type="CDD" id="cd00063">
    <property type="entry name" value="FN3"/>
    <property type="match status" value="7"/>
</dbReference>
<feature type="signal peptide" evidence="32">
    <location>
        <begin position="1"/>
        <end position="29"/>
    </location>
</feature>
<dbReference type="PROSITE" id="PS50853">
    <property type="entry name" value="FN3"/>
    <property type="match status" value="7"/>
</dbReference>
<evidence type="ECO:0000259" key="33">
    <source>
        <dbReference type="PROSITE" id="PS50055"/>
    </source>
</evidence>
<keyword evidence="22" id="KW-0325">Glycoprotein</keyword>
<keyword evidence="10" id="KW-0358">Heparin-binding</keyword>
<proteinExistence type="inferred from homology"/>
<evidence type="ECO:0000259" key="35">
    <source>
        <dbReference type="PROSITE" id="PS50835"/>
    </source>
</evidence>
<feature type="region of interest" description="Disordered" evidence="30">
    <location>
        <begin position="1213"/>
        <end position="1235"/>
    </location>
</feature>
<dbReference type="EC" id="3.1.3.48" evidence="7"/>
<dbReference type="Pfam" id="PF00102">
    <property type="entry name" value="Y_phosphatase"/>
    <property type="match status" value="2"/>
</dbReference>
<dbReference type="CDD" id="cd05739">
    <property type="entry name" value="IgI_3_RPTP_IIa_LAR_like"/>
    <property type="match status" value="1"/>
</dbReference>